<accession>A0A1G6MTU0</accession>
<evidence type="ECO:0008006" key="4">
    <source>
        <dbReference type="Google" id="ProtNLM"/>
    </source>
</evidence>
<feature type="signal peptide" evidence="1">
    <location>
        <begin position="1"/>
        <end position="23"/>
    </location>
</feature>
<dbReference type="Proteomes" id="UP000198757">
    <property type="component" value="Unassembled WGS sequence"/>
</dbReference>
<organism evidence="2 3">
    <name type="scientific">Niabella drilacis (strain DSM 25811 / CCM 8410 / CCUG 62505 / LMG 26954 / E90)</name>
    <dbReference type="NCBI Taxonomy" id="1285928"/>
    <lineage>
        <taxon>Bacteria</taxon>
        <taxon>Pseudomonadati</taxon>
        <taxon>Bacteroidota</taxon>
        <taxon>Chitinophagia</taxon>
        <taxon>Chitinophagales</taxon>
        <taxon>Chitinophagaceae</taxon>
        <taxon>Niabella</taxon>
    </lineage>
</organism>
<name>A0A1G6MTU0_NIADE</name>
<dbReference type="AlphaFoldDB" id="A0A1G6MTU0"/>
<dbReference type="OrthoDB" id="714380at2"/>
<feature type="chain" id="PRO_5011517410" description="PBCV-specific basic adaptor domain-containing protein" evidence="1">
    <location>
        <begin position="24"/>
        <end position="81"/>
    </location>
</feature>
<dbReference type="RefSeq" id="WP_090389231.1">
    <property type="nucleotide sequence ID" value="NZ_FMZO01000003.1"/>
</dbReference>
<sequence length="81" mass="9198">MSFKKLLLLLLFFAVFGAGASHAQTKKKATTQKTVAVKKSKSRKTQTITPDDREYYNGHKLYTGLRGGRYDINRNGNKIYI</sequence>
<proteinExistence type="predicted"/>
<dbReference type="STRING" id="1285928.SAMN04487894_10333"/>
<evidence type="ECO:0000256" key="1">
    <source>
        <dbReference type="SAM" id="SignalP"/>
    </source>
</evidence>
<evidence type="ECO:0000313" key="3">
    <source>
        <dbReference type="Proteomes" id="UP000198757"/>
    </source>
</evidence>
<keyword evidence="3" id="KW-1185">Reference proteome</keyword>
<protein>
    <recommendedName>
        <fullName evidence="4">PBCV-specific basic adaptor domain-containing protein</fullName>
    </recommendedName>
</protein>
<reference evidence="3" key="1">
    <citation type="submission" date="2016-10" db="EMBL/GenBank/DDBJ databases">
        <authorList>
            <person name="Varghese N."/>
            <person name="Submissions S."/>
        </authorList>
    </citation>
    <scope>NUCLEOTIDE SEQUENCE [LARGE SCALE GENOMIC DNA]</scope>
    <source>
        <strain evidence="3">DSM 25811 / CCM 8410 / LMG 26954 / E90</strain>
    </source>
</reference>
<gene>
    <name evidence="2" type="ORF">SAMN04487894_10333</name>
</gene>
<dbReference type="EMBL" id="FMZO01000003">
    <property type="protein sequence ID" value="SDC58841.1"/>
    <property type="molecule type" value="Genomic_DNA"/>
</dbReference>
<keyword evidence="1" id="KW-0732">Signal</keyword>
<evidence type="ECO:0000313" key="2">
    <source>
        <dbReference type="EMBL" id="SDC58841.1"/>
    </source>
</evidence>